<organism evidence="7 8">
    <name type="scientific">Penicillium cataractarum</name>
    <dbReference type="NCBI Taxonomy" id="2100454"/>
    <lineage>
        <taxon>Eukaryota</taxon>
        <taxon>Fungi</taxon>
        <taxon>Dikarya</taxon>
        <taxon>Ascomycota</taxon>
        <taxon>Pezizomycotina</taxon>
        <taxon>Eurotiomycetes</taxon>
        <taxon>Eurotiomycetidae</taxon>
        <taxon>Eurotiales</taxon>
        <taxon>Aspergillaceae</taxon>
        <taxon>Penicillium</taxon>
    </lineage>
</organism>
<dbReference type="RefSeq" id="XP_056559973.1">
    <property type="nucleotide sequence ID" value="XM_056693244.1"/>
</dbReference>
<dbReference type="InterPro" id="IPR053157">
    <property type="entry name" value="Sterol_Uptake_Regulator"/>
</dbReference>
<dbReference type="PANTHER" id="PTHR47784">
    <property type="entry name" value="STEROL UPTAKE CONTROL PROTEIN 2"/>
    <property type="match status" value="1"/>
</dbReference>
<sequence>MDKLPKDRSENVLVCRRSHTKSRKGCIACKERHTKCDEARPSCSLCIRRGLECLYPSAPEKAKGERSSRTQLNSDDSSTSCNVKSETPSRLYEMKLFYHYLLTTSHTLTTDPQLQFFWLSWVPKVATSHEYVMDFVLALAALHLASSTLGTDESQTWLRSALQYHTRALAGFRESLKLISSEGSRASFVCSICNMVFVMGYQTVSHKETSRDPLDDFLETRAMLKMTRFLGNQSDRPQANPFSDTELQNGHIAVHQEESYDVKFTNLHNRSILERLAVFGRGIVHGNPEKEMVLKNTFQILKESIEAWQMRIGSLNFSLEVSDAFVDLLKQGDWMARIILLFHGLGMHLHSERWPIKDSGKRLVLAVLPRKNDVSSQWEDLITWMELAVNT</sequence>
<keyword evidence="3" id="KW-0804">Transcription</keyword>
<feature type="region of interest" description="Disordered" evidence="5">
    <location>
        <begin position="64"/>
        <end position="84"/>
    </location>
</feature>
<feature type="domain" description="Zn(2)-C6 fungal-type" evidence="6">
    <location>
        <begin position="25"/>
        <end position="55"/>
    </location>
</feature>
<dbReference type="GO" id="GO:0008270">
    <property type="term" value="F:zinc ion binding"/>
    <property type="evidence" value="ECO:0007669"/>
    <property type="project" value="InterPro"/>
</dbReference>
<accession>A0A9W9VU59</accession>
<reference evidence="7" key="2">
    <citation type="journal article" date="2023" name="IMA Fungus">
        <title>Comparative genomic study of the Penicillium genus elucidates a diverse pangenome and 15 lateral gene transfer events.</title>
        <authorList>
            <person name="Petersen C."/>
            <person name="Sorensen T."/>
            <person name="Nielsen M.R."/>
            <person name="Sondergaard T.E."/>
            <person name="Sorensen J.L."/>
            <person name="Fitzpatrick D.A."/>
            <person name="Frisvad J.C."/>
            <person name="Nielsen K.L."/>
        </authorList>
    </citation>
    <scope>NUCLEOTIDE SEQUENCE</scope>
    <source>
        <strain evidence="7">IBT 29864</strain>
    </source>
</reference>
<dbReference type="PRINTS" id="PR00755">
    <property type="entry name" value="AFLATOXINBRP"/>
</dbReference>
<dbReference type="SMART" id="SM00066">
    <property type="entry name" value="GAL4"/>
    <property type="match status" value="1"/>
</dbReference>
<dbReference type="GeneID" id="81432421"/>
<dbReference type="OrthoDB" id="4937900at2759"/>
<dbReference type="Gene3D" id="4.10.240.10">
    <property type="entry name" value="Zn(2)-C6 fungal-type DNA-binding domain"/>
    <property type="match status" value="1"/>
</dbReference>
<keyword evidence="4" id="KW-0539">Nucleus</keyword>
<gene>
    <name evidence="7" type="ORF">N7496_000313</name>
</gene>
<dbReference type="Pfam" id="PF00172">
    <property type="entry name" value="Zn_clus"/>
    <property type="match status" value="1"/>
</dbReference>
<dbReference type="PROSITE" id="PS50048">
    <property type="entry name" value="ZN2_CY6_FUNGAL_2"/>
    <property type="match status" value="1"/>
</dbReference>
<keyword evidence="1" id="KW-0805">Transcription regulation</keyword>
<feature type="compositionally biased region" description="Polar residues" evidence="5">
    <location>
        <begin position="69"/>
        <end position="84"/>
    </location>
</feature>
<keyword evidence="2" id="KW-0238">DNA-binding</keyword>
<proteinExistence type="predicted"/>
<dbReference type="InterPro" id="IPR001138">
    <property type="entry name" value="Zn2Cys6_DnaBD"/>
</dbReference>
<name>A0A9W9VU59_9EURO</name>
<evidence type="ECO:0000256" key="2">
    <source>
        <dbReference type="ARBA" id="ARBA00023125"/>
    </source>
</evidence>
<evidence type="ECO:0000256" key="4">
    <source>
        <dbReference type="ARBA" id="ARBA00023242"/>
    </source>
</evidence>
<evidence type="ECO:0000256" key="1">
    <source>
        <dbReference type="ARBA" id="ARBA00023015"/>
    </source>
</evidence>
<evidence type="ECO:0000256" key="3">
    <source>
        <dbReference type="ARBA" id="ARBA00023163"/>
    </source>
</evidence>
<dbReference type="EMBL" id="JAPZBS010000001">
    <property type="protein sequence ID" value="KAJ5389245.1"/>
    <property type="molecule type" value="Genomic_DNA"/>
</dbReference>
<dbReference type="PROSITE" id="PS00463">
    <property type="entry name" value="ZN2_CY6_FUNGAL_1"/>
    <property type="match status" value="1"/>
</dbReference>
<dbReference type="Proteomes" id="UP001147782">
    <property type="component" value="Unassembled WGS sequence"/>
</dbReference>
<protein>
    <recommendedName>
        <fullName evidence="6">Zn(2)-C6 fungal-type domain-containing protein</fullName>
    </recommendedName>
</protein>
<dbReference type="AlphaFoldDB" id="A0A9W9VU59"/>
<keyword evidence="8" id="KW-1185">Reference proteome</keyword>
<dbReference type="GO" id="GO:0001228">
    <property type="term" value="F:DNA-binding transcription activator activity, RNA polymerase II-specific"/>
    <property type="evidence" value="ECO:0007669"/>
    <property type="project" value="TreeGrafter"/>
</dbReference>
<comment type="caution">
    <text evidence="7">The sequence shown here is derived from an EMBL/GenBank/DDBJ whole genome shotgun (WGS) entry which is preliminary data.</text>
</comment>
<reference evidence="7" key="1">
    <citation type="submission" date="2022-11" db="EMBL/GenBank/DDBJ databases">
        <authorList>
            <person name="Petersen C."/>
        </authorList>
    </citation>
    <scope>NUCLEOTIDE SEQUENCE</scope>
    <source>
        <strain evidence="7">IBT 29864</strain>
    </source>
</reference>
<dbReference type="CDD" id="cd00067">
    <property type="entry name" value="GAL4"/>
    <property type="match status" value="1"/>
</dbReference>
<evidence type="ECO:0000256" key="5">
    <source>
        <dbReference type="SAM" id="MobiDB-lite"/>
    </source>
</evidence>
<evidence type="ECO:0000313" key="8">
    <source>
        <dbReference type="Proteomes" id="UP001147782"/>
    </source>
</evidence>
<dbReference type="PANTHER" id="PTHR47784:SF14">
    <property type="entry name" value="ZN(II)2CYS6 TRANSCRIPTION FACTOR (EUROFUNG)"/>
    <property type="match status" value="1"/>
</dbReference>
<dbReference type="GO" id="GO:0003677">
    <property type="term" value="F:DNA binding"/>
    <property type="evidence" value="ECO:0007669"/>
    <property type="project" value="UniProtKB-KW"/>
</dbReference>
<dbReference type="InterPro" id="IPR036864">
    <property type="entry name" value="Zn2-C6_fun-type_DNA-bd_sf"/>
</dbReference>
<dbReference type="SUPFAM" id="SSF57701">
    <property type="entry name" value="Zn2/Cys6 DNA-binding domain"/>
    <property type="match status" value="1"/>
</dbReference>
<dbReference type="Pfam" id="PF11951">
    <property type="entry name" value="Fungal_trans_2"/>
    <property type="match status" value="1"/>
</dbReference>
<dbReference type="InterPro" id="IPR021858">
    <property type="entry name" value="Fun_TF"/>
</dbReference>
<evidence type="ECO:0000259" key="6">
    <source>
        <dbReference type="PROSITE" id="PS50048"/>
    </source>
</evidence>
<evidence type="ECO:0000313" key="7">
    <source>
        <dbReference type="EMBL" id="KAJ5389245.1"/>
    </source>
</evidence>